<dbReference type="Pfam" id="PF16344">
    <property type="entry name" value="FecR_C"/>
    <property type="match status" value="1"/>
</dbReference>
<dbReference type="Pfam" id="PF04773">
    <property type="entry name" value="FecR"/>
    <property type="match status" value="1"/>
</dbReference>
<keyword evidence="1" id="KW-0472">Membrane</keyword>
<dbReference type="Gene3D" id="2.60.120.1440">
    <property type="match status" value="1"/>
</dbReference>
<dbReference type="GO" id="GO:0016989">
    <property type="term" value="F:sigma factor antagonist activity"/>
    <property type="evidence" value="ECO:0007669"/>
    <property type="project" value="TreeGrafter"/>
</dbReference>
<keyword evidence="5" id="KW-1185">Reference proteome</keyword>
<evidence type="ECO:0000259" key="2">
    <source>
        <dbReference type="Pfam" id="PF04773"/>
    </source>
</evidence>
<evidence type="ECO:0000259" key="3">
    <source>
        <dbReference type="Pfam" id="PF16344"/>
    </source>
</evidence>
<feature type="transmembrane region" description="Helical" evidence="1">
    <location>
        <begin position="101"/>
        <end position="119"/>
    </location>
</feature>
<reference evidence="4 5" key="1">
    <citation type="submission" date="2018-08" db="EMBL/GenBank/DDBJ databases">
        <title>Chitinophagaceae sp. K23C18032701, a novel bacterium isolated from forest soil.</title>
        <authorList>
            <person name="Wang C."/>
        </authorList>
    </citation>
    <scope>NUCLEOTIDE SEQUENCE [LARGE SCALE GENOMIC DNA]</scope>
    <source>
        <strain evidence="4 5">K23C18032701</strain>
    </source>
</reference>
<name>A0A3E1NIR5_9BACT</name>
<evidence type="ECO:0000256" key="1">
    <source>
        <dbReference type="SAM" id="Phobius"/>
    </source>
</evidence>
<comment type="caution">
    <text evidence="4">The sequence shown here is derived from an EMBL/GenBank/DDBJ whole genome shotgun (WGS) entry which is preliminary data.</text>
</comment>
<dbReference type="Proteomes" id="UP000261284">
    <property type="component" value="Unassembled WGS sequence"/>
</dbReference>
<organism evidence="4 5">
    <name type="scientific">Deminuibacter soli</name>
    <dbReference type="NCBI Taxonomy" id="2291815"/>
    <lineage>
        <taxon>Bacteria</taxon>
        <taxon>Pseudomonadati</taxon>
        <taxon>Bacteroidota</taxon>
        <taxon>Chitinophagia</taxon>
        <taxon>Chitinophagales</taxon>
        <taxon>Chitinophagaceae</taxon>
        <taxon>Deminuibacter</taxon>
    </lineage>
</organism>
<sequence length="416" mass="45262">MKTGIDADRLQLLLERMYTGELNRSEEQELRELMLQPGAGKILSAVDINMRSIDEEERFSDSPFNSDAGFAALFQNAQSKEIAEHAIHTTAKVKSIRGFSWLWVAAALLAVLVGGPAVYKMYIRKPADTVASVKPAPVSDFAPGSNKAWLTLGNGSKILLDTAKNGAIATDGSSQVIKQRDGQLAYQQGNAGGANTFNTLEVPKGGQYKLTLPDGTQVWLNSASSLRYPTQFGNDNREVTLTGEAYFEVAHVTAAGKRVPFHVKITGANGLPQDEVEVLGTHFNIKAYAEEGLVKTSLLEGSVKVNHQGITKVITPGEQAVVSAGKKDIRVSEEDMSEVTAWKQGMFAFNETPIQEIMAQVGRWYNVEVEFQAPVSLDFTGTLNRDLPVSRLLHLLDLTGKVKFTLVEGKVIVTPL</sequence>
<evidence type="ECO:0000313" key="5">
    <source>
        <dbReference type="Proteomes" id="UP000261284"/>
    </source>
</evidence>
<dbReference type="RefSeq" id="WP_116847910.1">
    <property type="nucleotide sequence ID" value="NZ_QTJU01000004.1"/>
</dbReference>
<dbReference type="InterPro" id="IPR006860">
    <property type="entry name" value="FecR"/>
</dbReference>
<feature type="domain" description="FecR protein" evidence="2">
    <location>
        <begin position="199"/>
        <end position="304"/>
    </location>
</feature>
<keyword evidence="1" id="KW-1133">Transmembrane helix</keyword>
<dbReference type="InterPro" id="IPR012373">
    <property type="entry name" value="Ferrdict_sens_TM"/>
</dbReference>
<gene>
    <name evidence="4" type="ORF">DXN05_14155</name>
</gene>
<dbReference type="EMBL" id="QTJU01000004">
    <property type="protein sequence ID" value="RFM27833.1"/>
    <property type="molecule type" value="Genomic_DNA"/>
</dbReference>
<dbReference type="OrthoDB" id="649653at2"/>
<dbReference type="PANTHER" id="PTHR30273:SF2">
    <property type="entry name" value="PROTEIN FECR"/>
    <property type="match status" value="1"/>
</dbReference>
<proteinExistence type="predicted"/>
<feature type="domain" description="Protein FecR C-terminal" evidence="3">
    <location>
        <begin position="347"/>
        <end position="413"/>
    </location>
</feature>
<keyword evidence="1" id="KW-0812">Transmembrane</keyword>
<evidence type="ECO:0000313" key="4">
    <source>
        <dbReference type="EMBL" id="RFM27833.1"/>
    </source>
</evidence>
<dbReference type="PANTHER" id="PTHR30273">
    <property type="entry name" value="PERIPLASMIC SIGNAL SENSOR AND SIGMA FACTOR ACTIVATOR FECR-RELATED"/>
    <property type="match status" value="1"/>
</dbReference>
<protein>
    <submittedName>
        <fullName evidence="4">FecR family protein</fullName>
    </submittedName>
</protein>
<dbReference type="AlphaFoldDB" id="A0A3E1NIR5"/>
<accession>A0A3E1NIR5</accession>
<dbReference type="InterPro" id="IPR032508">
    <property type="entry name" value="FecR_C"/>
</dbReference>
<dbReference type="Gene3D" id="3.55.50.30">
    <property type="match status" value="1"/>
</dbReference>